<evidence type="ECO:0000256" key="1">
    <source>
        <dbReference type="SAM" id="Phobius"/>
    </source>
</evidence>
<reference evidence="2 3" key="1">
    <citation type="submission" date="2024-02" db="EMBL/GenBank/DDBJ databases">
        <title>A draft genome for the cacao thread blight pathogen Marasmius crinis-equi.</title>
        <authorList>
            <person name="Cohen S.P."/>
            <person name="Baruah I.K."/>
            <person name="Amoako-Attah I."/>
            <person name="Bukari Y."/>
            <person name="Meinhardt L.W."/>
            <person name="Bailey B.A."/>
        </authorList>
    </citation>
    <scope>NUCLEOTIDE SEQUENCE [LARGE SCALE GENOMIC DNA]</scope>
    <source>
        <strain evidence="2 3">GH-76</strain>
    </source>
</reference>
<evidence type="ECO:0000313" key="2">
    <source>
        <dbReference type="EMBL" id="KAL0574342.1"/>
    </source>
</evidence>
<proteinExistence type="predicted"/>
<feature type="transmembrane region" description="Helical" evidence="1">
    <location>
        <begin position="521"/>
        <end position="541"/>
    </location>
</feature>
<protein>
    <submittedName>
        <fullName evidence="2">Uncharacterized protein</fullName>
    </submittedName>
</protein>
<evidence type="ECO:0000313" key="3">
    <source>
        <dbReference type="Proteomes" id="UP001465976"/>
    </source>
</evidence>
<gene>
    <name evidence="2" type="ORF">V5O48_007624</name>
</gene>
<keyword evidence="1" id="KW-0472">Membrane</keyword>
<comment type="caution">
    <text evidence="2">The sequence shown here is derived from an EMBL/GenBank/DDBJ whole genome shotgun (WGS) entry which is preliminary data.</text>
</comment>
<organism evidence="2 3">
    <name type="scientific">Marasmius crinis-equi</name>
    <dbReference type="NCBI Taxonomy" id="585013"/>
    <lineage>
        <taxon>Eukaryota</taxon>
        <taxon>Fungi</taxon>
        <taxon>Dikarya</taxon>
        <taxon>Basidiomycota</taxon>
        <taxon>Agaricomycotina</taxon>
        <taxon>Agaricomycetes</taxon>
        <taxon>Agaricomycetidae</taxon>
        <taxon>Agaricales</taxon>
        <taxon>Marasmiineae</taxon>
        <taxon>Marasmiaceae</taxon>
        <taxon>Marasmius</taxon>
    </lineage>
</organism>
<name>A0ABR3FGA3_9AGAR</name>
<feature type="transmembrane region" description="Helical" evidence="1">
    <location>
        <begin position="197"/>
        <end position="218"/>
    </location>
</feature>
<keyword evidence="1" id="KW-1133">Transmembrane helix</keyword>
<feature type="transmembrane region" description="Helical" evidence="1">
    <location>
        <begin position="410"/>
        <end position="432"/>
    </location>
</feature>
<keyword evidence="1" id="KW-0812">Transmembrane</keyword>
<dbReference type="EMBL" id="JBAHYK010000407">
    <property type="protein sequence ID" value="KAL0574342.1"/>
    <property type="molecule type" value="Genomic_DNA"/>
</dbReference>
<sequence length="607" mass="66587">NVCASPDFAKCLQHLQCGEWGPIGLNNRGEITKNSVPYDSNGTIHCFNATVIYPDATAMSYSDCKDHCGTGSQSIDSSIFAQEFSAWLLPYLALLSQLPFGAHDRWENLLAVLLTVGSPALAAYSISITVLNDRWLTRLFSPFSYPNSREAVRILSNLQQSSLRINVDGCLLPSLIILPLNDEWWHKLTNSLEYSQSWSISAGSSIAWVVVAYVLSVIDSFHKLQPNDATAAAEVDSGGQAVGSLWLWLLPVVISWLQISPKCDNERVREAMDCANDIAYVATGDHVVLALRVDPHPAIHITDNDDQKTTMLCTDQHNTVPIYNYSRLFTWTSAVQTIAGCFARATRHAKSREPVDLKAEWVEGEWNVKVRPENRSGTSFQIEAYCFSVEPGAQSPPPEHLGSGVWRRMLLASFAALFLQWGTAGAAIWTVYSTPTTGLGCRSGAYLVYAATSTVVMLMLVLSSILAHFVTIYSTRLPFGQPHGSFDGLPAAPLTSACLLARKLEISARISILLRRVGKSLAVLNAVWITLSCLFQFTGVYDRCYCGGSVIGRGKHAFVSLKLLEEDIATLRGPWIGAVLLAVVTCVLFSVFVNLMRQSPKEKNSRG</sequence>
<keyword evidence="3" id="KW-1185">Reference proteome</keyword>
<feature type="transmembrane region" description="Helical" evidence="1">
    <location>
        <begin position="109"/>
        <end position="131"/>
    </location>
</feature>
<feature type="transmembrane region" description="Helical" evidence="1">
    <location>
        <begin position="575"/>
        <end position="596"/>
    </location>
</feature>
<feature type="transmembrane region" description="Helical" evidence="1">
    <location>
        <begin position="444"/>
        <end position="470"/>
    </location>
</feature>
<feature type="non-terminal residue" evidence="2">
    <location>
        <position position="1"/>
    </location>
</feature>
<accession>A0ABR3FGA3</accession>
<dbReference type="Proteomes" id="UP001465976">
    <property type="component" value="Unassembled WGS sequence"/>
</dbReference>